<accession>A0ABV9Z4J7</accession>
<protein>
    <submittedName>
        <fullName evidence="1">Uncharacterized protein</fullName>
    </submittedName>
</protein>
<dbReference type="RefSeq" id="WP_114957835.1">
    <property type="nucleotide sequence ID" value="NZ_JBHSJF010000008.1"/>
</dbReference>
<comment type="caution">
    <text evidence="1">The sequence shown here is derived from an EMBL/GenBank/DDBJ whole genome shotgun (WGS) entry which is preliminary data.</text>
</comment>
<keyword evidence="2" id="KW-1185">Reference proteome</keyword>
<organism evidence="1 2">
    <name type="scientific">Flaviflagellibacter deserti</name>
    <dbReference type="NCBI Taxonomy" id="2267266"/>
    <lineage>
        <taxon>Bacteria</taxon>
        <taxon>Pseudomonadati</taxon>
        <taxon>Pseudomonadota</taxon>
        <taxon>Alphaproteobacteria</taxon>
        <taxon>Hyphomicrobiales</taxon>
        <taxon>Flaviflagellibacter</taxon>
    </lineage>
</organism>
<dbReference type="EMBL" id="JBHSJF010000008">
    <property type="protein sequence ID" value="MFC5069845.1"/>
    <property type="molecule type" value="Genomic_DNA"/>
</dbReference>
<name>A0ABV9Z4J7_9HYPH</name>
<dbReference type="Proteomes" id="UP001595796">
    <property type="component" value="Unassembled WGS sequence"/>
</dbReference>
<gene>
    <name evidence="1" type="ORF">ACFPFW_17660</name>
</gene>
<evidence type="ECO:0000313" key="2">
    <source>
        <dbReference type="Proteomes" id="UP001595796"/>
    </source>
</evidence>
<proteinExistence type="predicted"/>
<reference evidence="2" key="1">
    <citation type="journal article" date="2019" name="Int. J. Syst. Evol. Microbiol.">
        <title>The Global Catalogue of Microorganisms (GCM) 10K type strain sequencing project: providing services to taxonomists for standard genome sequencing and annotation.</title>
        <authorList>
            <consortium name="The Broad Institute Genomics Platform"/>
            <consortium name="The Broad Institute Genome Sequencing Center for Infectious Disease"/>
            <person name="Wu L."/>
            <person name="Ma J."/>
        </authorList>
    </citation>
    <scope>NUCLEOTIDE SEQUENCE [LARGE SCALE GENOMIC DNA]</scope>
    <source>
        <strain evidence="2">CGMCC 1.16444</strain>
    </source>
</reference>
<evidence type="ECO:0000313" key="1">
    <source>
        <dbReference type="EMBL" id="MFC5069845.1"/>
    </source>
</evidence>
<sequence length="71" mass="7500">MDASEASRLKAHLDEAIKQLSAAIAVASEVGSAAEVLSIKRSLGDLIARVDALLVGKIYSEHPDLDDLRGK</sequence>